<evidence type="ECO:0000313" key="1">
    <source>
        <dbReference type="EMBL" id="RYR25752.1"/>
    </source>
</evidence>
<gene>
    <name evidence="1" type="ORF">Ahy_B02g059747</name>
</gene>
<accession>A0A445AH67</accession>
<organism evidence="1 2">
    <name type="scientific">Arachis hypogaea</name>
    <name type="common">Peanut</name>
    <dbReference type="NCBI Taxonomy" id="3818"/>
    <lineage>
        <taxon>Eukaryota</taxon>
        <taxon>Viridiplantae</taxon>
        <taxon>Streptophyta</taxon>
        <taxon>Embryophyta</taxon>
        <taxon>Tracheophyta</taxon>
        <taxon>Spermatophyta</taxon>
        <taxon>Magnoliopsida</taxon>
        <taxon>eudicotyledons</taxon>
        <taxon>Gunneridae</taxon>
        <taxon>Pentapetalae</taxon>
        <taxon>rosids</taxon>
        <taxon>fabids</taxon>
        <taxon>Fabales</taxon>
        <taxon>Fabaceae</taxon>
        <taxon>Papilionoideae</taxon>
        <taxon>50 kb inversion clade</taxon>
        <taxon>dalbergioids sensu lato</taxon>
        <taxon>Dalbergieae</taxon>
        <taxon>Pterocarpus clade</taxon>
        <taxon>Arachis</taxon>
    </lineage>
</organism>
<evidence type="ECO:0000313" key="2">
    <source>
        <dbReference type="Proteomes" id="UP000289738"/>
    </source>
</evidence>
<dbReference type="PANTHER" id="PTHR33344:SF7">
    <property type="entry name" value="TRANSMEMBRANE PROTEIN"/>
    <property type="match status" value="1"/>
</dbReference>
<dbReference type="Proteomes" id="UP000289738">
    <property type="component" value="Chromosome B02"/>
</dbReference>
<dbReference type="EMBL" id="SDMP01000012">
    <property type="protein sequence ID" value="RYR25752.1"/>
    <property type="molecule type" value="Genomic_DNA"/>
</dbReference>
<sequence>MDSSLLPTPATNSPHLIPTQATQLSYIKESEEIRLAMLPLELIKRYFLSITCSQDVQTRTLSTLKGSFFKSFKKHFPYSCFSGYWTLLSNLPYLYFFSHIFQGFASLLRGCEFERRNIEMSNFIHNYEWPWAQKKDSKQTAAVDLSKRLKDIRSLNDAASLKALEEWRRRKMERARQRQMEKNGTTSSQA</sequence>
<dbReference type="AlphaFoldDB" id="A0A445AH67"/>
<proteinExistence type="predicted"/>
<keyword evidence="2" id="KW-1185">Reference proteome</keyword>
<comment type="caution">
    <text evidence="1">The sequence shown here is derived from an EMBL/GenBank/DDBJ whole genome shotgun (WGS) entry which is preliminary data.</text>
</comment>
<dbReference type="STRING" id="3818.A0A445AH67"/>
<name>A0A445AH67_ARAHY</name>
<reference evidence="1 2" key="1">
    <citation type="submission" date="2019-01" db="EMBL/GenBank/DDBJ databases">
        <title>Sequencing of cultivated peanut Arachis hypogaea provides insights into genome evolution and oil improvement.</title>
        <authorList>
            <person name="Chen X."/>
        </authorList>
    </citation>
    <scope>NUCLEOTIDE SEQUENCE [LARGE SCALE GENOMIC DNA]</scope>
    <source>
        <strain evidence="2">cv. Fuhuasheng</strain>
        <tissue evidence="1">Leaves</tissue>
    </source>
</reference>
<dbReference type="PANTHER" id="PTHR33344">
    <property type="entry name" value="OS02G0761600 PROTEIN"/>
    <property type="match status" value="1"/>
</dbReference>
<protein>
    <submittedName>
        <fullName evidence="1">Uncharacterized protein</fullName>
    </submittedName>
</protein>